<gene>
    <name evidence="1" type="ORF">MMSR116_29125</name>
</gene>
<dbReference type="OrthoDB" id="7870314at2"/>
<dbReference type="RefSeq" id="WP_010684349.1">
    <property type="nucleotide sequence ID" value="NZ_CP043538.1"/>
</dbReference>
<name>A0A6B9FTZ0_9HYPH</name>
<dbReference type="KEGG" id="mmes:MMSR116_29125"/>
<dbReference type="Proteomes" id="UP000012488">
    <property type="component" value="Chromosome"/>
</dbReference>
<reference evidence="1 2" key="2">
    <citation type="journal article" date="2013" name="Genome Announc.">
        <title>Draft Genome Sequence of Methylobacterium mesophilicum Strain SR1.6/6, Isolated from Citrus sinensis.</title>
        <authorList>
            <person name="Marinho Almeida D."/>
            <person name="Dini-Andreote F."/>
            <person name="Camargo Neves A.A."/>
            <person name="Juca Ramos R.T."/>
            <person name="Andreote F.D."/>
            <person name="Carneiro A.R."/>
            <person name="Oliveira de Souza Lima A."/>
            <person name="Caracciolo Gomes de Sa P.H."/>
            <person name="Ribeiro Barbosa M.S."/>
            <person name="Araujo W.L."/>
            <person name="Silva A."/>
        </authorList>
    </citation>
    <scope>NUCLEOTIDE SEQUENCE [LARGE SCALE GENOMIC DNA]</scope>
    <source>
        <strain evidence="1 2">SR1.6/6</strain>
    </source>
</reference>
<dbReference type="EMBL" id="CP043538">
    <property type="protein sequence ID" value="QGY05502.1"/>
    <property type="molecule type" value="Genomic_DNA"/>
</dbReference>
<accession>A0A6B9FTZ0</accession>
<protein>
    <submittedName>
        <fullName evidence="1">Uncharacterized protein</fullName>
    </submittedName>
</protein>
<sequence length="134" mass="15053">MSSRRRLAWSNELSRIRSDRSTRPEVREERLRATRSSAVALSAWRGVSGRRYVVAVFTLDQAVSSDAPGAVFLAVRRGDDGLARIVGAGHRGAMWEALDWARSDRANELHLYQLAESDEERDRIVEDLVSDDAL</sequence>
<organism evidence="1 2">
    <name type="scientific">Methylobacterium mesophilicum SR1.6/6</name>
    <dbReference type="NCBI Taxonomy" id="908290"/>
    <lineage>
        <taxon>Bacteria</taxon>
        <taxon>Pseudomonadati</taxon>
        <taxon>Pseudomonadota</taxon>
        <taxon>Alphaproteobacteria</taxon>
        <taxon>Hyphomicrobiales</taxon>
        <taxon>Methylobacteriaceae</taxon>
        <taxon>Methylobacterium</taxon>
    </lineage>
</organism>
<evidence type="ECO:0000313" key="2">
    <source>
        <dbReference type="Proteomes" id="UP000012488"/>
    </source>
</evidence>
<dbReference type="AlphaFoldDB" id="A0A6B9FTZ0"/>
<proteinExistence type="predicted"/>
<reference evidence="1 2" key="1">
    <citation type="journal article" date="2012" name="Genet. Mol. Biol.">
        <title>Analysis of 16S rRNA and mxaF genes revealing insights into Methylobacterium niche-specific plant association.</title>
        <authorList>
            <person name="Dourado M.N."/>
            <person name="Andreote F.D."/>
            <person name="Dini-Andreote F."/>
            <person name="Conti R."/>
            <person name="Araujo J.M."/>
            <person name="Araujo W.L."/>
        </authorList>
    </citation>
    <scope>NUCLEOTIDE SEQUENCE [LARGE SCALE GENOMIC DNA]</scope>
    <source>
        <strain evidence="1 2">SR1.6/6</strain>
    </source>
</reference>
<evidence type="ECO:0000313" key="1">
    <source>
        <dbReference type="EMBL" id="QGY05502.1"/>
    </source>
</evidence>